<dbReference type="Proteomes" id="UP001182556">
    <property type="component" value="Unassembled WGS sequence"/>
</dbReference>
<feature type="region of interest" description="Disordered" evidence="3">
    <location>
        <begin position="183"/>
        <end position="215"/>
    </location>
</feature>
<evidence type="ECO:0000313" key="5">
    <source>
        <dbReference type="EMBL" id="KAK1924104.1"/>
    </source>
</evidence>
<dbReference type="InterPro" id="IPR001452">
    <property type="entry name" value="SH3_domain"/>
</dbReference>
<sequence length="290" mass="31497">MSGQPAQTLATHLLNQTLSSIAILETLNVINASDAHLIRSKLPSPTGPFPSLAAPLPAPAPQDLAQSFGGLSVNPTNAYAQNQPTSPQQHYQSPTHSFQPPPAPAPPSLPPRARSEQRAKALWDYSGAEPDDLAFRQGDTLIIDEEVNEQWYRGRVIPQGQQYPLDRGGLFPSNYIEKIQSHSAPYYPSSPNQMVPYQPPGPPQTYGYEKPQGNYNPPPPQHMAMVPQQPHQQQLQQQQQQAPQTVVVAPQDEKKSKFGKIGGQLGHAAVNGAGFGFGASIASEMVHKIF</sequence>
<dbReference type="EMBL" id="JAODAN010000005">
    <property type="protein sequence ID" value="KAK1924104.1"/>
    <property type="molecule type" value="Genomic_DNA"/>
</dbReference>
<keyword evidence="6" id="KW-1185">Reference proteome</keyword>
<dbReference type="PANTHER" id="PTHR45929">
    <property type="entry name" value="JAK PATHWAY SIGNAL TRANSDUCTION ADAPTOR MOLECULE"/>
    <property type="match status" value="1"/>
</dbReference>
<gene>
    <name evidence="5" type="ORF">DB88DRAFT_489096</name>
</gene>
<feature type="compositionally biased region" description="Pro residues" evidence="3">
    <location>
        <begin position="99"/>
        <end position="110"/>
    </location>
</feature>
<dbReference type="CDD" id="cd00174">
    <property type="entry name" value="SH3"/>
    <property type="match status" value="1"/>
</dbReference>
<evidence type="ECO:0000256" key="2">
    <source>
        <dbReference type="PROSITE-ProRule" id="PRU00192"/>
    </source>
</evidence>
<comment type="caution">
    <text evidence="5">The sequence shown here is derived from an EMBL/GenBank/DDBJ whole genome shotgun (WGS) entry which is preliminary data.</text>
</comment>
<feature type="compositionally biased region" description="Low complexity" evidence="3">
    <location>
        <begin position="50"/>
        <end position="67"/>
    </location>
</feature>
<feature type="compositionally biased region" description="Polar residues" evidence="3">
    <location>
        <begin position="73"/>
        <end position="98"/>
    </location>
</feature>
<evidence type="ECO:0000259" key="4">
    <source>
        <dbReference type="PROSITE" id="PS50002"/>
    </source>
</evidence>
<dbReference type="Pfam" id="PF00018">
    <property type="entry name" value="SH3_1"/>
    <property type="match status" value="1"/>
</dbReference>
<dbReference type="SMART" id="SM00326">
    <property type="entry name" value="SH3"/>
    <property type="match status" value="1"/>
</dbReference>
<evidence type="ECO:0000256" key="1">
    <source>
        <dbReference type="ARBA" id="ARBA00022443"/>
    </source>
</evidence>
<feature type="region of interest" description="Disordered" evidence="3">
    <location>
        <begin position="49"/>
        <end position="119"/>
    </location>
</feature>
<reference evidence="5" key="1">
    <citation type="submission" date="2023-02" db="EMBL/GenBank/DDBJ databases">
        <title>Identification and recombinant expression of a fungal hydrolase from Papiliotrema laurentii that hydrolyzes apple cutin and clears colloidal polyester polyurethane.</title>
        <authorList>
            <consortium name="DOE Joint Genome Institute"/>
            <person name="Roman V.A."/>
            <person name="Bojanowski C."/>
            <person name="Crable B.R."/>
            <person name="Wagner D.N."/>
            <person name="Hung C.S."/>
            <person name="Nadeau L.J."/>
            <person name="Schratz L."/>
            <person name="Haridas S."/>
            <person name="Pangilinan J."/>
            <person name="Lipzen A."/>
            <person name="Na H."/>
            <person name="Yan M."/>
            <person name="Ng V."/>
            <person name="Grigoriev I.V."/>
            <person name="Spatafora J.W."/>
            <person name="Barlow D."/>
            <person name="Biffinger J."/>
            <person name="Kelley-Loughnane N."/>
            <person name="Varaljay V.A."/>
            <person name="Crookes-Goodson W.J."/>
        </authorList>
    </citation>
    <scope>NUCLEOTIDE SEQUENCE</scope>
    <source>
        <strain evidence="5">5307AH</strain>
    </source>
</reference>
<feature type="domain" description="SH3" evidence="4">
    <location>
        <begin position="114"/>
        <end position="181"/>
    </location>
</feature>
<organism evidence="5 6">
    <name type="scientific">Papiliotrema laurentii</name>
    <name type="common">Cryptococcus laurentii</name>
    <dbReference type="NCBI Taxonomy" id="5418"/>
    <lineage>
        <taxon>Eukaryota</taxon>
        <taxon>Fungi</taxon>
        <taxon>Dikarya</taxon>
        <taxon>Basidiomycota</taxon>
        <taxon>Agaricomycotina</taxon>
        <taxon>Tremellomycetes</taxon>
        <taxon>Tremellales</taxon>
        <taxon>Rhynchogastremaceae</taxon>
        <taxon>Papiliotrema</taxon>
    </lineage>
</organism>
<accession>A0AAD9FP31</accession>
<dbReference type="SUPFAM" id="SSF50044">
    <property type="entry name" value="SH3-domain"/>
    <property type="match status" value="1"/>
</dbReference>
<dbReference type="AlphaFoldDB" id="A0AAD9FP31"/>
<dbReference type="InterPro" id="IPR050670">
    <property type="entry name" value="STAM"/>
</dbReference>
<dbReference type="PRINTS" id="PR00452">
    <property type="entry name" value="SH3DOMAIN"/>
</dbReference>
<protein>
    <submittedName>
        <fullName evidence="5">SH3 domain-containing protein</fullName>
    </submittedName>
</protein>
<dbReference type="Gene3D" id="2.30.30.40">
    <property type="entry name" value="SH3 Domains"/>
    <property type="match status" value="1"/>
</dbReference>
<dbReference type="PROSITE" id="PS50002">
    <property type="entry name" value="SH3"/>
    <property type="match status" value="1"/>
</dbReference>
<name>A0AAD9FP31_PAPLA</name>
<evidence type="ECO:0000313" key="6">
    <source>
        <dbReference type="Proteomes" id="UP001182556"/>
    </source>
</evidence>
<dbReference type="InterPro" id="IPR036028">
    <property type="entry name" value="SH3-like_dom_sf"/>
</dbReference>
<evidence type="ECO:0000256" key="3">
    <source>
        <dbReference type="SAM" id="MobiDB-lite"/>
    </source>
</evidence>
<dbReference type="PANTHER" id="PTHR45929:SF7">
    <property type="entry name" value="LAS SEVENTEEN-BINDING PROTEIN 1"/>
    <property type="match status" value="1"/>
</dbReference>
<proteinExistence type="predicted"/>
<keyword evidence="1 2" id="KW-0728">SH3 domain</keyword>